<evidence type="ECO:0008006" key="4">
    <source>
        <dbReference type="Google" id="ProtNLM"/>
    </source>
</evidence>
<dbReference type="EMBL" id="LNIX01000019">
    <property type="protein sequence ID" value="OXA44576.1"/>
    <property type="molecule type" value="Genomic_DNA"/>
</dbReference>
<feature type="transmembrane region" description="Helical" evidence="1">
    <location>
        <begin position="177"/>
        <end position="202"/>
    </location>
</feature>
<keyword evidence="3" id="KW-1185">Reference proteome</keyword>
<name>A0A226DK58_FOLCA</name>
<dbReference type="AlphaFoldDB" id="A0A226DK58"/>
<organism evidence="2 3">
    <name type="scientific">Folsomia candida</name>
    <name type="common">Springtail</name>
    <dbReference type="NCBI Taxonomy" id="158441"/>
    <lineage>
        <taxon>Eukaryota</taxon>
        <taxon>Metazoa</taxon>
        <taxon>Ecdysozoa</taxon>
        <taxon>Arthropoda</taxon>
        <taxon>Hexapoda</taxon>
        <taxon>Collembola</taxon>
        <taxon>Entomobryomorpha</taxon>
        <taxon>Isotomoidea</taxon>
        <taxon>Isotomidae</taxon>
        <taxon>Proisotominae</taxon>
        <taxon>Folsomia</taxon>
    </lineage>
</organism>
<reference evidence="2 3" key="1">
    <citation type="submission" date="2015-12" db="EMBL/GenBank/DDBJ databases">
        <title>The genome of Folsomia candida.</title>
        <authorList>
            <person name="Faddeeva A."/>
            <person name="Derks M.F."/>
            <person name="Anvar Y."/>
            <person name="Smit S."/>
            <person name="Van Straalen N."/>
            <person name="Roelofs D."/>
        </authorList>
    </citation>
    <scope>NUCLEOTIDE SEQUENCE [LARGE SCALE GENOMIC DNA]</scope>
    <source>
        <strain evidence="2 3">VU population</strain>
        <tissue evidence="2">Whole body</tissue>
    </source>
</reference>
<sequence>MATRQQWVIVNKFYTVFSKVSFLLRFHVNIKERRIQKLHGRTRLNKCHIAASKLTPILSFAIVATFYYQMWEIILGKESVGHNFWDYLRKAIVIYAAMQCSALISMMWMMAFHPRVLINAINPLGAMAKMVEGNCSKPHAKFVLVPKIFKREYNISVILAISGDHIKNETVHYWSTLLAEIVLVFPTAFIPLGVIVGVILDIDPTRKFCELSLPNIVLDHPWGFVVLCIWRCIVLCCTEYQFLAVGHASVIFLTIPQHQVCKYIDLLDASIKRVKITQVKSDPRRKLALGHAKMRFYRQLQIYFLRVDMTLSQPVVGPGLFFALLSQIVGNFYIVRLFGKIPLLIHILACAYVTTMAIMITVMLQLANESSRVSTLFLGNMRKELMSKYSLKILRSIQPLTVGIGNLTKVHANTNLIILKIVADYTFTLLLAF</sequence>
<feature type="transmembrane region" description="Helical" evidence="1">
    <location>
        <begin position="91"/>
        <end position="112"/>
    </location>
</feature>
<feature type="transmembrane region" description="Helical" evidence="1">
    <location>
        <begin position="49"/>
        <end position="71"/>
    </location>
</feature>
<comment type="caution">
    <text evidence="2">The sequence shown here is derived from an EMBL/GenBank/DDBJ whole genome shotgun (WGS) entry which is preliminary data.</text>
</comment>
<evidence type="ECO:0000313" key="3">
    <source>
        <dbReference type="Proteomes" id="UP000198287"/>
    </source>
</evidence>
<gene>
    <name evidence="2" type="ORF">Fcan01_20392</name>
</gene>
<keyword evidence="1" id="KW-0812">Transmembrane</keyword>
<keyword evidence="1" id="KW-0472">Membrane</keyword>
<proteinExistence type="predicted"/>
<evidence type="ECO:0000313" key="2">
    <source>
        <dbReference type="EMBL" id="OXA44576.1"/>
    </source>
</evidence>
<protein>
    <recommendedName>
        <fullName evidence="4">Gustatory receptor</fullName>
    </recommendedName>
</protein>
<accession>A0A226DK58</accession>
<feature type="transmembrane region" description="Helical" evidence="1">
    <location>
        <begin position="341"/>
        <end position="364"/>
    </location>
</feature>
<keyword evidence="1" id="KW-1133">Transmembrane helix</keyword>
<feature type="transmembrane region" description="Helical" evidence="1">
    <location>
        <begin position="315"/>
        <end position="335"/>
    </location>
</feature>
<evidence type="ECO:0000256" key="1">
    <source>
        <dbReference type="SAM" id="Phobius"/>
    </source>
</evidence>
<dbReference type="Proteomes" id="UP000198287">
    <property type="component" value="Unassembled WGS sequence"/>
</dbReference>